<evidence type="ECO:0000313" key="3">
    <source>
        <dbReference type="Proteomes" id="UP000249177"/>
    </source>
</evidence>
<feature type="transmembrane region" description="Helical" evidence="1">
    <location>
        <begin position="41"/>
        <end position="59"/>
    </location>
</feature>
<dbReference type="Proteomes" id="UP000249177">
    <property type="component" value="Unassembled WGS sequence"/>
</dbReference>
<keyword evidence="3" id="KW-1185">Reference proteome</keyword>
<keyword evidence="1" id="KW-1133">Transmembrane helix</keyword>
<organism evidence="2 3">
    <name type="scientific">Flavobacterium aquariorum</name>
    <dbReference type="NCBI Taxonomy" id="2217670"/>
    <lineage>
        <taxon>Bacteria</taxon>
        <taxon>Pseudomonadati</taxon>
        <taxon>Bacteroidota</taxon>
        <taxon>Flavobacteriia</taxon>
        <taxon>Flavobacteriales</taxon>
        <taxon>Flavobacteriaceae</taxon>
        <taxon>Flavobacterium</taxon>
    </lineage>
</organism>
<accession>A0A2W7VMZ7</accession>
<feature type="transmembrane region" description="Helical" evidence="1">
    <location>
        <begin position="12"/>
        <end position="29"/>
    </location>
</feature>
<name>A0A2W7VMZ7_9FLAO</name>
<sequence length="115" mass="12693">MPDTVFGQPDTSFGLPVICFGLPDSIFGLHQMVFGQRQTSFGLLLASFGQPFLVFFPFLNDGKKAKYLLLAPIVVEILVCRCSAYKIVTDGGTNADKKAKCFCSRFIIELDCKND</sequence>
<proteinExistence type="predicted"/>
<keyword evidence="1" id="KW-0472">Membrane</keyword>
<evidence type="ECO:0000313" key="2">
    <source>
        <dbReference type="EMBL" id="PZX93462.1"/>
    </source>
</evidence>
<protein>
    <submittedName>
        <fullName evidence="2">Uncharacterized protein</fullName>
    </submittedName>
</protein>
<keyword evidence="1" id="KW-0812">Transmembrane</keyword>
<comment type="caution">
    <text evidence="2">The sequence shown here is derived from an EMBL/GenBank/DDBJ whole genome shotgun (WGS) entry which is preliminary data.</text>
</comment>
<dbReference type="EMBL" id="QKXH01000006">
    <property type="protein sequence ID" value="PZX93462.1"/>
    <property type="molecule type" value="Genomic_DNA"/>
</dbReference>
<reference evidence="2 3" key="1">
    <citation type="submission" date="2018-06" db="EMBL/GenBank/DDBJ databases">
        <title>Flavobacterium sp IMCC34762, genome.</title>
        <authorList>
            <person name="Joung Y."/>
            <person name="Cho J."/>
            <person name="Song J."/>
        </authorList>
    </citation>
    <scope>NUCLEOTIDE SEQUENCE [LARGE SCALE GENOMIC DNA]</scope>
    <source>
        <strain evidence="2 3">IMCC34762</strain>
    </source>
</reference>
<dbReference type="AlphaFoldDB" id="A0A2W7VMZ7"/>
<gene>
    <name evidence="2" type="ORF">DOS84_11420</name>
</gene>
<evidence type="ECO:0000256" key="1">
    <source>
        <dbReference type="SAM" id="Phobius"/>
    </source>
</evidence>